<dbReference type="OrthoDB" id="4170557at2759"/>
<dbReference type="GO" id="GO:0005524">
    <property type="term" value="F:ATP binding"/>
    <property type="evidence" value="ECO:0007669"/>
    <property type="project" value="InterPro"/>
</dbReference>
<reference evidence="4" key="1">
    <citation type="submission" date="2021-07" db="EMBL/GenBank/DDBJ databases">
        <authorList>
            <person name="Durling M."/>
        </authorList>
    </citation>
    <scope>NUCLEOTIDE SEQUENCE</scope>
</reference>
<evidence type="ECO:0000259" key="3">
    <source>
        <dbReference type="PROSITE" id="PS51192"/>
    </source>
</evidence>
<dbReference type="PANTHER" id="PTHR10799">
    <property type="entry name" value="SNF2/RAD54 HELICASE FAMILY"/>
    <property type="match status" value="1"/>
</dbReference>
<dbReference type="PROSITE" id="PS51192">
    <property type="entry name" value="HELICASE_ATP_BIND_1"/>
    <property type="match status" value="1"/>
</dbReference>
<dbReference type="InterPro" id="IPR000330">
    <property type="entry name" value="SNF2_N"/>
</dbReference>
<gene>
    <name evidence="4" type="ORF">HYALB_00012916</name>
</gene>
<dbReference type="EMBL" id="CAJVRM010000227">
    <property type="protein sequence ID" value="CAG8977628.1"/>
    <property type="molecule type" value="Genomic_DNA"/>
</dbReference>
<dbReference type="AlphaFoldDB" id="A0A9N9LPT2"/>
<dbReference type="Pfam" id="PF00176">
    <property type="entry name" value="SNF2-rel_dom"/>
    <property type="match status" value="1"/>
</dbReference>
<keyword evidence="1" id="KW-0547">Nucleotide-binding</keyword>
<evidence type="ECO:0000256" key="1">
    <source>
        <dbReference type="ARBA" id="ARBA00022741"/>
    </source>
</evidence>
<dbReference type="Gene3D" id="3.40.50.10810">
    <property type="entry name" value="Tandem AAA-ATPase domain"/>
    <property type="match status" value="1"/>
</dbReference>
<name>A0A9N9LPT2_9HELO</name>
<feature type="domain" description="Helicase ATP-binding" evidence="3">
    <location>
        <begin position="12"/>
        <end position="194"/>
    </location>
</feature>
<evidence type="ECO:0000256" key="2">
    <source>
        <dbReference type="ARBA" id="ARBA00022840"/>
    </source>
</evidence>
<sequence length="344" mass="38873">MGARPCRPIRWVGKDHQAHGVIAAVNSETIADVTTANRSGFGDKPILIIVPLTSISDWAEDFRKTLGSQFKLHEYLQGKPMFRRKQLLGMTARDIIITTIGFFNLKHGPSAIEKSHGNKSGRPTMYEGGYGENELTDCFSLLILDEAHEFKSVKSTYFKAVRNSRAQHRMLLTGTPIHNDLRDLEGVMGVLQSHDVWDRFLQHDRKKDHFDIADESVRNTLIYTSEGAAWIKTKQYPGDDDKGKLIRQTYKACLLRRTYATTIEGKRVADELPPHKKVTVHLRYTGQSKDMAAVIRNKYMSGEKQSFGEAKNFRYLCHAATFLGLAGIQKLLGTCQRLQKADFG</sequence>
<dbReference type="SUPFAM" id="SSF52540">
    <property type="entry name" value="P-loop containing nucleoside triphosphate hydrolases"/>
    <property type="match status" value="1"/>
</dbReference>
<comment type="caution">
    <text evidence="4">The sequence shown here is derived from an EMBL/GenBank/DDBJ whole genome shotgun (WGS) entry which is preliminary data.</text>
</comment>
<organism evidence="4 5">
    <name type="scientific">Hymenoscyphus albidus</name>
    <dbReference type="NCBI Taxonomy" id="595503"/>
    <lineage>
        <taxon>Eukaryota</taxon>
        <taxon>Fungi</taxon>
        <taxon>Dikarya</taxon>
        <taxon>Ascomycota</taxon>
        <taxon>Pezizomycotina</taxon>
        <taxon>Leotiomycetes</taxon>
        <taxon>Helotiales</taxon>
        <taxon>Helotiaceae</taxon>
        <taxon>Hymenoscyphus</taxon>
    </lineage>
</organism>
<dbReference type="InterPro" id="IPR027417">
    <property type="entry name" value="P-loop_NTPase"/>
</dbReference>
<evidence type="ECO:0000313" key="4">
    <source>
        <dbReference type="EMBL" id="CAG8977628.1"/>
    </source>
</evidence>
<accession>A0A9N9LPT2</accession>
<proteinExistence type="predicted"/>
<dbReference type="SMART" id="SM00487">
    <property type="entry name" value="DEXDc"/>
    <property type="match status" value="1"/>
</dbReference>
<keyword evidence="2" id="KW-0067">ATP-binding</keyword>
<evidence type="ECO:0000313" key="5">
    <source>
        <dbReference type="Proteomes" id="UP000701801"/>
    </source>
</evidence>
<keyword evidence="5" id="KW-1185">Reference proteome</keyword>
<dbReference type="InterPro" id="IPR038718">
    <property type="entry name" value="SNF2-like_sf"/>
</dbReference>
<dbReference type="InterPro" id="IPR014001">
    <property type="entry name" value="Helicase_ATP-bd"/>
</dbReference>
<protein>
    <recommendedName>
        <fullName evidence="3">Helicase ATP-binding domain-containing protein</fullName>
    </recommendedName>
</protein>
<dbReference type="Proteomes" id="UP000701801">
    <property type="component" value="Unassembled WGS sequence"/>
</dbReference>